<feature type="transmembrane region" description="Helical" evidence="6">
    <location>
        <begin position="6"/>
        <end position="27"/>
    </location>
</feature>
<dbReference type="InterPro" id="IPR043428">
    <property type="entry name" value="LivM-like"/>
</dbReference>
<evidence type="ECO:0000313" key="8">
    <source>
        <dbReference type="Proteomes" id="UP000070383"/>
    </source>
</evidence>
<keyword evidence="3 6" id="KW-0812">Transmembrane</keyword>
<evidence type="ECO:0000256" key="3">
    <source>
        <dbReference type="ARBA" id="ARBA00022692"/>
    </source>
</evidence>
<evidence type="ECO:0000256" key="1">
    <source>
        <dbReference type="ARBA" id="ARBA00004651"/>
    </source>
</evidence>
<evidence type="ECO:0000256" key="2">
    <source>
        <dbReference type="ARBA" id="ARBA00022475"/>
    </source>
</evidence>
<gene>
    <name evidence="7" type="ORF">HMPREF3200_01143</name>
</gene>
<keyword evidence="5 6" id="KW-0472">Membrane</keyword>
<protein>
    <submittedName>
        <fullName evidence="7">Branched-chain amino acid ABC transporter, permease protein</fullName>
    </submittedName>
</protein>
<dbReference type="STRING" id="33036.HMPREF3200_01143"/>
<feature type="transmembrane region" description="Helical" evidence="6">
    <location>
        <begin position="281"/>
        <end position="300"/>
    </location>
</feature>
<dbReference type="EMBL" id="LRPM01000046">
    <property type="protein sequence ID" value="KWZ77672.1"/>
    <property type="molecule type" value="Genomic_DNA"/>
</dbReference>
<dbReference type="GO" id="GO:0005886">
    <property type="term" value="C:plasma membrane"/>
    <property type="evidence" value="ECO:0007669"/>
    <property type="project" value="UniProtKB-SubCell"/>
</dbReference>
<dbReference type="AlphaFoldDB" id="A0A133KDM1"/>
<feature type="transmembrane region" description="Helical" evidence="6">
    <location>
        <begin position="208"/>
        <end position="232"/>
    </location>
</feature>
<comment type="caution">
    <text evidence="7">The sequence shown here is derived from an EMBL/GenBank/DDBJ whole genome shotgun (WGS) entry which is preliminary data.</text>
</comment>
<feature type="transmembrane region" description="Helical" evidence="6">
    <location>
        <begin position="122"/>
        <end position="138"/>
    </location>
</feature>
<feature type="transmembrane region" description="Helical" evidence="6">
    <location>
        <begin position="94"/>
        <end position="116"/>
    </location>
</feature>
<feature type="transmembrane region" description="Helical" evidence="6">
    <location>
        <begin position="65"/>
        <end position="82"/>
    </location>
</feature>
<dbReference type="CDD" id="cd06581">
    <property type="entry name" value="TM_PBP1_LivM_like"/>
    <property type="match status" value="1"/>
</dbReference>
<dbReference type="PATRIC" id="fig|33036.3.peg.1132"/>
<feature type="transmembrane region" description="Helical" evidence="6">
    <location>
        <begin position="159"/>
        <end position="177"/>
    </location>
</feature>
<sequence>MSKEKKLSYIITTLLVLALFIILEVLMNSGLISRYWESILILICINIIMATSLNLTVGVLGQVNLGHAGFMAIGAYTAGIFLKTGLASGPLGFVISLVLAALVSGFFGILIGLPILRLRGDYLAIVTLAFGEIIRVIIENMNITGGAQGMAGIPTIKSFAIFFFVAVLIIALIFTYADSRHGRAVLSIRDNELAAEACGINITKYKTFAFTLSAVFAGIAGALYAQSFGVIAANIFNYNKSFDYLVMVVLGGIGSITGAIISSVGLTILPEILRPLAEWRMVIYAVILILVMIFRPQGLLGRKEFSIRKFLKMDKYKKGDVEDDK</sequence>
<comment type="subcellular location">
    <subcellularLocation>
        <location evidence="1">Cell membrane</location>
        <topology evidence="1">Multi-pass membrane protein</topology>
    </subcellularLocation>
</comment>
<keyword evidence="4 6" id="KW-1133">Transmembrane helix</keyword>
<dbReference type="PANTHER" id="PTHR30482:SF10">
    <property type="entry name" value="HIGH-AFFINITY BRANCHED-CHAIN AMINO ACID TRANSPORT PROTEIN BRAE"/>
    <property type="match status" value="1"/>
</dbReference>
<accession>A0A133KDM1</accession>
<dbReference type="InterPro" id="IPR001851">
    <property type="entry name" value="ABC_transp_permease"/>
</dbReference>
<proteinExistence type="predicted"/>
<dbReference type="GO" id="GO:0015658">
    <property type="term" value="F:branched-chain amino acid transmembrane transporter activity"/>
    <property type="evidence" value="ECO:0007669"/>
    <property type="project" value="InterPro"/>
</dbReference>
<evidence type="ECO:0000256" key="5">
    <source>
        <dbReference type="ARBA" id="ARBA00023136"/>
    </source>
</evidence>
<evidence type="ECO:0000256" key="6">
    <source>
        <dbReference type="SAM" id="Phobius"/>
    </source>
</evidence>
<keyword evidence="2" id="KW-1003">Cell membrane</keyword>
<dbReference type="OrthoDB" id="9789927at2"/>
<dbReference type="Pfam" id="PF02653">
    <property type="entry name" value="BPD_transp_2"/>
    <property type="match status" value="1"/>
</dbReference>
<evidence type="ECO:0000313" key="7">
    <source>
        <dbReference type="EMBL" id="KWZ77672.1"/>
    </source>
</evidence>
<dbReference type="Proteomes" id="UP000070383">
    <property type="component" value="Unassembled WGS sequence"/>
</dbReference>
<name>A0A133KDM1_9FIRM</name>
<dbReference type="RefSeq" id="WP_004835844.1">
    <property type="nucleotide sequence ID" value="NZ_CAMPUE010000001.1"/>
</dbReference>
<dbReference type="PANTHER" id="PTHR30482">
    <property type="entry name" value="HIGH-AFFINITY BRANCHED-CHAIN AMINO ACID TRANSPORT SYSTEM PERMEASE"/>
    <property type="match status" value="1"/>
</dbReference>
<keyword evidence="8" id="KW-1185">Reference proteome</keyword>
<feature type="transmembrane region" description="Helical" evidence="6">
    <location>
        <begin position="244"/>
        <end position="269"/>
    </location>
</feature>
<evidence type="ECO:0000256" key="4">
    <source>
        <dbReference type="ARBA" id="ARBA00022989"/>
    </source>
</evidence>
<reference evidence="8" key="1">
    <citation type="submission" date="2016-01" db="EMBL/GenBank/DDBJ databases">
        <authorList>
            <person name="Mitreva M."/>
            <person name="Pepin K.H."/>
            <person name="Mihindukulasuriya K.A."/>
            <person name="Fulton R."/>
            <person name="Fronick C."/>
            <person name="O'Laughlin M."/>
            <person name="Miner T."/>
            <person name="Herter B."/>
            <person name="Rosa B.A."/>
            <person name="Cordes M."/>
            <person name="Tomlinson C."/>
            <person name="Wollam A."/>
            <person name="Palsikar V.B."/>
            <person name="Mardis E.R."/>
            <person name="Wilson R.K."/>
        </authorList>
    </citation>
    <scope>NUCLEOTIDE SEQUENCE [LARGE SCALE GENOMIC DNA]</scope>
    <source>
        <strain evidence="8">MJR8151</strain>
    </source>
</reference>
<feature type="transmembrane region" description="Helical" evidence="6">
    <location>
        <begin position="39"/>
        <end position="59"/>
    </location>
</feature>
<organism evidence="7 8">
    <name type="scientific">Anaerococcus tetradius</name>
    <dbReference type="NCBI Taxonomy" id="33036"/>
    <lineage>
        <taxon>Bacteria</taxon>
        <taxon>Bacillati</taxon>
        <taxon>Bacillota</taxon>
        <taxon>Tissierellia</taxon>
        <taxon>Tissierellales</taxon>
        <taxon>Peptoniphilaceae</taxon>
        <taxon>Anaerococcus</taxon>
    </lineage>
</organism>